<evidence type="ECO:0000313" key="4">
    <source>
        <dbReference type="EMBL" id="CAB5225470.1"/>
    </source>
</evidence>
<dbReference type="EMBL" id="LR796656">
    <property type="protein sequence ID" value="CAB4157349.1"/>
    <property type="molecule type" value="Genomic_DNA"/>
</dbReference>
<proteinExistence type="predicted"/>
<sequence>MSILHHYMGPRLSDPTSIQDGKNQRYERDALGDLKHGLDLIFELKAELDALHPMATETLIRLLSH</sequence>
<name>A0A6J5NDY8_9CAUD</name>
<dbReference type="EMBL" id="LR796557">
    <property type="protein sequence ID" value="CAB4151187.1"/>
    <property type="molecule type" value="Genomic_DNA"/>
</dbReference>
<evidence type="ECO:0000256" key="1">
    <source>
        <dbReference type="SAM" id="MobiDB-lite"/>
    </source>
</evidence>
<feature type="region of interest" description="Disordered" evidence="1">
    <location>
        <begin position="1"/>
        <end position="23"/>
    </location>
</feature>
<gene>
    <name evidence="2" type="ORF">UFOVP590_5</name>
    <name evidence="3" type="ORF">UFOVP685_18</name>
    <name evidence="4" type="ORF">UFOVP750_34</name>
</gene>
<organism evidence="3">
    <name type="scientific">uncultured Caudovirales phage</name>
    <dbReference type="NCBI Taxonomy" id="2100421"/>
    <lineage>
        <taxon>Viruses</taxon>
        <taxon>Duplodnaviria</taxon>
        <taxon>Heunggongvirae</taxon>
        <taxon>Uroviricota</taxon>
        <taxon>Caudoviricetes</taxon>
        <taxon>Peduoviridae</taxon>
        <taxon>Maltschvirus</taxon>
        <taxon>Maltschvirus maltsch</taxon>
    </lineage>
</organism>
<evidence type="ECO:0000313" key="2">
    <source>
        <dbReference type="EMBL" id="CAB4151187.1"/>
    </source>
</evidence>
<dbReference type="EMBL" id="LR798345">
    <property type="protein sequence ID" value="CAB5225470.1"/>
    <property type="molecule type" value="Genomic_DNA"/>
</dbReference>
<evidence type="ECO:0000313" key="3">
    <source>
        <dbReference type="EMBL" id="CAB4157349.1"/>
    </source>
</evidence>
<accession>A0A6J5NDY8</accession>
<reference evidence="3" key="1">
    <citation type="submission" date="2020-04" db="EMBL/GenBank/DDBJ databases">
        <authorList>
            <person name="Chiriac C."/>
            <person name="Salcher M."/>
            <person name="Ghai R."/>
            <person name="Kavagutti S V."/>
        </authorList>
    </citation>
    <scope>NUCLEOTIDE SEQUENCE</scope>
</reference>
<protein>
    <submittedName>
        <fullName evidence="3">Uncharacterized protein</fullName>
    </submittedName>
</protein>